<dbReference type="EMBL" id="ML208259">
    <property type="protein sequence ID" value="TFK76899.1"/>
    <property type="molecule type" value="Genomic_DNA"/>
</dbReference>
<accession>A0ACD3BFT0</accession>
<organism evidence="1 2">
    <name type="scientific">Pluteus cervinus</name>
    <dbReference type="NCBI Taxonomy" id="181527"/>
    <lineage>
        <taxon>Eukaryota</taxon>
        <taxon>Fungi</taxon>
        <taxon>Dikarya</taxon>
        <taxon>Basidiomycota</taxon>
        <taxon>Agaricomycotina</taxon>
        <taxon>Agaricomycetes</taxon>
        <taxon>Agaricomycetidae</taxon>
        <taxon>Agaricales</taxon>
        <taxon>Pluteineae</taxon>
        <taxon>Pluteaceae</taxon>
        <taxon>Pluteus</taxon>
    </lineage>
</organism>
<keyword evidence="2" id="KW-1185">Reference proteome</keyword>
<gene>
    <name evidence="1" type="ORF">BDN72DRAFT_16820</name>
</gene>
<proteinExistence type="predicted"/>
<reference evidence="1 2" key="1">
    <citation type="journal article" date="2019" name="Nat. Ecol. Evol.">
        <title>Megaphylogeny resolves global patterns of mushroom evolution.</title>
        <authorList>
            <person name="Varga T."/>
            <person name="Krizsan K."/>
            <person name="Foldi C."/>
            <person name="Dima B."/>
            <person name="Sanchez-Garcia M."/>
            <person name="Sanchez-Ramirez S."/>
            <person name="Szollosi G.J."/>
            <person name="Szarkandi J.G."/>
            <person name="Papp V."/>
            <person name="Albert L."/>
            <person name="Andreopoulos W."/>
            <person name="Angelini C."/>
            <person name="Antonin V."/>
            <person name="Barry K.W."/>
            <person name="Bougher N.L."/>
            <person name="Buchanan P."/>
            <person name="Buyck B."/>
            <person name="Bense V."/>
            <person name="Catcheside P."/>
            <person name="Chovatia M."/>
            <person name="Cooper J."/>
            <person name="Damon W."/>
            <person name="Desjardin D."/>
            <person name="Finy P."/>
            <person name="Geml J."/>
            <person name="Haridas S."/>
            <person name="Hughes K."/>
            <person name="Justo A."/>
            <person name="Karasinski D."/>
            <person name="Kautmanova I."/>
            <person name="Kiss B."/>
            <person name="Kocsube S."/>
            <person name="Kotiranta H."/>
            <person name="LaButti K.M."/>
            <person name="Lechner B.E."/>
            <person name="Liimatainen K."/>
            <person name="Lipzen A."/>
            <person name="Lukacs Z."/>
            <person name="Mihaltcheva S."/>
            <person name="Morgado L.N."/>
            <person name="Niskanen T."/>
            <person name="Noordeloos M.E."/>
            <person name="Ohm R.A."/>
            <person name="Ortiz-Santana B."/>
            <person name="Ovrebo C."/>
            <person name="Racz N."/>
            <person name="Riley R."/>
            <person name="Savchenko A."/>
            <person name="Shiryaev A."/>
            <person name="Soop K."/>
            <person name="Spirin V."/>
            <person name="Szebenyi C."/>
            <person name="Tomsovsky M."/>
            <person name="Tulloss R.E."/>
            <person name="Uehling J."/>
            <person name="Grigoriev I.V."/>
            <person name="Vagvolgyi C."/>
            <person name="Papp T."/>
            <person name="Martin F.M."/>
            <person name="Miettinen O."/>
            <person name="Hibbett D.S."/>
            <person name="Nagy L.G."/>
        </authorList>
    </citation>
    <scope>NUCLEOTIDE SEQUENCE [LARGE SCALE GENOMIC DNA]</scope>
    <source>
        <strain evidence="1 2">NL-1719</strain>
    </source>
</reference>
<name>A0ACD3BFT0_9AGAR</name>
<dbReference type="Proteomes" id="UP000308600">
    <property type="component" value="Unassembled WGS sequence"/>
</dbReference>
<protein>
    <submittedName>
        <fullName evidence="1">Uncharacterized protein</fullName>
    </submittedName>
</protein>
<evidence type="ECO:0000313" key="2">
    <source>
        <dbReference type="Proteomes" id="UP000308600"/>
    </source>
</evidence>
<sequence>MLSFGARHATYTSRLLAVSARRTFHSSQTTLRGTAKIPKPTKSTRTKKATSELPKIYVTVDGKAVDPLGEWHGGAKAKSPARKTRSCASSASKTKTKAKIAQEEAVTPESDDINDIEASVPKTPVAREVQENLKNYPNCLLLTRIGQFYESYFDPQASEIAALLGIKLTAKTWNGERVPFCGFPLQNLEKHLKTLVQEHGRFVAMCEEFSTISDTGVKTFERRVARIITPGTLIDEDFLDSYQNNYLLAVGADQLDGRVGLAWIDVSTGEYLTKSIASEELLDELTRISPREVVLDKKYDGQHNHPVLCAIREDEQLHTSFITPIQPDPITSPAPSKKGLKKRREAAVSSITPEEANASSILLTYLKGTLMEYMPNLYTPTQSTSQNRMRIDTYTMKALEIKERTREGGIRGSLLSVIKRTTTQGGSRLLARWLAEPSTSLEEINHRHSIVSVFSQYPYFSSDVRAMLRQLGDLERLIQSFILGRASATDLVALNKALRTAAAIEERIAQELVGLKKKQTLGLSQLIADLRDLTSLSACISGALDDVDAQLEAVEIDPEEADAKVDWSFGVDFLGIKATFSPQLTKLHTQLKDLHAKGHEMQARLQKTARATTKSYYHKDWTNLGSQIFTTRLQIKQLEREAFKKLREEVLQHSLDIRRSAAILHELDVLASFATLATELKFVRPSMRDDTTFYVVDGRHPTVELGLLSNGRTFQPNSIHMSESSNLHIITGPNMAGKSTVLRQTALIAILAQIGSFVPADMATIGIVDQVFSRVGAKDDLFHDRSTFMVEMLETAEILKRATAKSLVIMDEVGRGTTVHDGLAIAYATIHHLATVNKCRTLFATHFHELEDMIKDETKGHLFPTVDFYCTDIHETSPTQFTYSYHLRSGVNRDSHGLKVASLAGMPRSAMEVAEETLRELKAMKQ</sequence>
<evidence type="ECO:0000313" key="1">
    <source>
        <dbReference type="EMBL" id="TFK76899.1"/>
    </source>
</evidence>